<feature type="domain" description="HTH marR-type" evidence="1">
    <location>
        <begin position="36"/>
        <end position="86"/>
    </location>
</feature>
<protein>
    <submittedName>
        <fullName evidence="2">MarR family transcriptional regulator</fullName>
    </submittedName>
</protein>
<dbReference type="Gene3D" id="1.10.10.10">
    <property type="entry name" value="Winged helix-like DNA-binding domain superfamily/Winged helix DNA-binding domain"/>
    <property type="match status" value="1"/>
</dbReference>
<dbReference type="RefSeq" id="WP_196191759.1">
    <property type="nucleotide sequence ID" value="NZ_JADPRT010000001.1"/>
</dbReference>
<dbReference type="EMBL" id="JADPRT010000001">
    <property type="protein sequence ID" value="MBF9066560.1"/>
    <property type="molecule type" value="Genomic_DNA"/>
</dbReference>
<reference evidence="2" key="1">
    <citation type="submission" date="2020-11" db="EMBL/GenBank/DDBJ databases">
        <title>Isolation and identification of active actinomycetes.</title>
        <authorList>
            <person name="Yu B."/>
        </authorList>
    </citation>
    <scope>NUCLEOTIDE SEQUENCE</scope>
    <source>
        <strain evidence="2">NEAU-YB345</strain>
    </source>
</reference>
<organism evidence="2 3">
    <name type="scientific">Streptacidiphilus fuscans</name>
    <dbReference type="NCBI Taxonomy" id="2789292"/>
    <lineage>
        <taxon>Bacteria</taxon>
        <taxon>Bacillati</taxon>
        <taxon>Actinomycetota</taxon>
        <taxon>Actinomycetes</taxon>
        <taxon>Kitasatosporales</taxon>
        <taxon>Streptomycetaceae</taxon>
        <taxon>Streptacidiphilus</taxon>
    </lineage>
</organism>
<dbReference type="Pfam" id="PF12802">
    <property type="entry name" value="MarR_2"/>
    <property type="match status" value="1"/>
</dbReference>
<dbReference type="AlphaFoldDB" id="A0A931FBW4"/>
<comment type="caution">
    <text evidence="2">The sequence shown here is derived from an EMBL/GenBank/DDBJ whole genome shotgun (WGS) entry which is preliminary data.</text>
</comment>
<proteinExistence type="predicted"/>
<name>A0A931FBW4_9ACTN</name>
<dbReference type="InterPro" id="IPR036388">
    <property type="entry name" value="WH-like_DNA-bd_sf"/>
</dbReference>
<evidence type="ECO:0000313" key="3">
    <source>
        <dbReference type="Proteomes" id="UP000657385"/>
    </source>
</evidence>
<evidence type="ECO:0000313" key="2">
    <source>
        <dbReference type="EMBL" id="MBF9066560.1"/>
    </source>
</evidence>
<evidence type="ECO:0000259" key="1">
    <source>
        <dbReference type="Pfam" id="PF12802"/>
    </source>
</evidence>
<dbReference type="InterPro" id="IPR036390">
    <property type="entry name" value="WH_DNA-bd_sf"/>
</dbReference>
<dbReference type="GO" id="GO:0003700">
    <property type="term" value="F:DNA-binding transcription factor activity"/>
    <property type="evidence" value="ECO:0007669"/>
    <property type="project" value="InterPro"/>
</dbReference>
<gene>
    <name evidence="2" type="ORF">I2501_00740</name>
</gene>
<dbReference type="SUPFAM" id="SSF46785">
    <property type="entry name" value="Winged helix' DNA-binding domain"/>
    <property type="match status" value="1"/>
</dbReference>
<sequence>MNALELIVLGRRLTKIGEAVLRGGAQPALPTGVGLVLRDVLAHPASSIRDITERTGLRQSYVSESVAKLRDRGIVETKADPNDARRTLASVTAGHPRNVARLGTASVDTALAQAVGASDPAAVASIIETLEALAAQLQTGEPGPILSQLRHSEEESS</sequence>
<accession>A0A931FBW4</accession>
<dbReference type="Proteomes" id="UP000657385">
    <property type="component" value="Unassembled WGS sequence"/>
</dbReference>
<keyword evidence="3" id="KW-1185">Reference proteome</keyword>
<dbReference type="InterPro" id="IPR000835">
    <property type="entry name" value="HTH_MarR-typ"/>
</dbReference>